<feature type="compositionally biased region" description="Basic residues" evidence="11">
    <location>
        <begin position="27"/>
        <end position="41"/>
    </location>
</feature>
<dbReference type="Gene3D" id="1.10.460.10">
    <property type="entry name" value="Topoisomerase I, domain 2"/>
    <property type="match status" value="1"/>
</dbReference>
<evidence type="ECO:0000256" key="4">
    <source>
        <dbReference type="ARBA" id="ARBA00022771"/>
    </source>
</evidence>
<dbReference type="InterPro" id="IPR013824">
    <property type="entry name" value="Topo_IA_cen_sub1"/>
</dbReference>
<dbReference type="InterPro" id="IPR000380">
    <property type="entry name" value="Topo_IA"/>
</dbReference>
<evidence type="ECO:0000256" key="11">
    <source>
        <dbReference type="SAM" id="MobiDB-lite"/>
    </source>
</evidence>
<dbReference type="Pfam" id="PF01751">
    <property type="entry name" value="Toprim"/>
    <property type="match status" value="1"/>
</dbReference>
<dbReference type="GO" id="GO:0008270">
    <property type="term" value="F:zinc ion binding"/>
    <property type="evidence" value="ECO:0007669"/>
    <property type="project" value="UniProtKB-KW"/>
</dbReference>
<feature type="domain" description="Topo IA-type catalytic" evidence="13">
    <location>
        <begin position="166"/>
        <end position="591"/>
    </location>
</feature>
<dbReference type="PATRIC" id="fig|1423771.3.peg.1635"/>
<dbReference type="GO" id="GO:0005694">
    <property type="term" value="C:chromosome"/>
    <property type="evidence" value="ECO:0007669"/>
    <property type="project" value="InterPro"/>
</dbReference>
<dbReference type="PROSITE" id="PS52039">
    <property type="entry name" value="TOPO_IA_2"/>
    <property type="match status" value="1"/>
</dbReference>
<evidence type="ECO:0000256" key="5">
    <source>
        <dbReference type="ARBA" id="ARBA00022833"/>
    </source>
</evidence>
<proteinExistence type="inferred from homology"/>
<dbReference type="InterPro" id="IPR034149">
    <property type="entry name" value="TOPRIM_TopoI"/>
</dbReference>
<dbReference type="EMBL" id="AZEQ01000005">
    <property type="protein sequence ID" value="KRL26338.1"/>
    <property type="molecule type" value="Genomic_DNA"/>
</dbReference>
<evidence type="ECO:0000259" key="13">
    <source>
        <dbReference type="PROSITE" id="PS52039"/>
    </source>
</evidence>
<dbReference type="HAMAP" id="MF_00952">
    <property type="entry name" value="Topoisom_1_prok"/>
    <property type="match status" value="1"/>
</dbReference>
<evidence type="ECO:0000256" key="7">
    <source>
        <dbReference type="ARBA" id="ARBA00023029"/>
    </source>
</evidence>
<evidence type="ECO:0000256" key="1">
    <source>
        <dbReference type="ARBA" id="ARBA00000213"/>
    </source>
</evidence>
<organism evidence="14 15">
    <name type="scientific">Limosilactobacillus mucosae DSM 13345</name>
    <dbReference type="NCBI Taxonomy" id="1423771"/>
    <lineage>
        <taxon>Bacteria</taxon>
        <taxon>Bacillati</taxon>
        <taxon>Bacillota</taxon>
        <taxon>Bacilli</taxon>
        <taxon>Lactobacillales</taxon>
        <taxon>Lactobacillaceae</taxon>
        <taxon>Limosilactobacillus</taxon>
    </lineage>
</organism>
<dbReference type="InterPro" id="IPR023406">
    <property type="entry name" value="Topo_IA_AS"/>
</dbReference>
<name>A0A0R1P8J9_LIMMU</name>
<evidence type="ECO:0000256" key="9">
    <source>
        <dbReference type="ARBA" id="ARBA00023235"/>
    </source>
</evidence>
<keyword evidence="9 10" id="KW-0413">Isomerase</keyword>
<feature type="site" description="Interaction with DNA" evidence="10">
    <location>
        <position position="176"/>
    </location>
</feature>
<comment type="function">
    <text evidence="10">Releases the supercoiling and torsional tension of DNA, which is introduced during the DNA replication and transcription, by transiently cleaving and rejoining one strand of the DNA duplex. Introduces a single-strand break via transesterification at a target site in duplex DNA. The scissile phosphodiester is attacked by the catalytic tyrosine of the enzyme, resulting in the formation of a DNA-(5'-phosphotyrosyl)-enzyme intermediate and the expulsion of a 3'-OH DNA strand. The free DNA strand then undergoes passage around the unbroken strand, thus removing DNA supercoils. Finally, in the religation step, the DNA 3'-OH attacks the covalent intermediate to expel the active-site tyrosine and restore the DNA phosphodiester backbone.</text>
</comment>
<keyword evidence="3" id="KW-0479">Metal-binding</keyword>
<dbReference type="InterPro" id="IPR013826">
    <property type="entry name" value="Topo_IA_cen_sub3"/>
</dbReference>
<keyword evidence="4" id="KW-0863">Zinc-finger</keyword>
<feature type="region of interest" description="Interaction with DNA" evidence="10">
    <location>
        <begin position="200"/>
        <end position="205"/>
    </location>
</feature>
<evidence type="ECO:0000256" key="3">
    <source>
        <dbReference type="ARBA" id="ARBA00022723"/>
    </source>
</evidence>
<dbReference type="SMART" id="SM00437">
    <property type="entry name" value="TOP1Ac"/>
    <property type="match status" value="1"/>
</dbReference>
<keyword evidence="8 10" id="KW-0238">DNA-binding</keyword>
<dbReference type="PROSITE" id="PS00396">
    <property type="entry name" value="TOPO_IA_1"/>
    <property type="match status" value="1"/>
</dbReference>
<feature type="site" description="Interaction with DNA" evidence="10">
    <location>
        <position position="70"/>
    </location>
</feature>
<comment type="caution">
    <text evidence="14">The sequence shown here is derived from an EMBL/GenBank/DDBJ whole genome shotgun (WGS) entry which is preliminary data.</text>
</comment>
<dbReference type="GO" id="GO:0003677">
    <property type="term" value="F:DNA binding"/>
    <property type="evidence" value="ECO:0007669"/>
    <property type="project" value="UniProtKB-KW"/>
</dbReference>
<feature type="domain" description="Toprim" evidence="12">
    <location>
        <begin position="40"/>
        <end position="150"/>
    </location>
</feature>
<dbReference type="PRINTS" id="PR00417">
    <property type="entry name" value="PRTPISMRASEI"/>
</dbReference>
<dbReference type="Pfam" id="PF01396">
    <property type="entry name" value="Zn_ribbon_Top1"/>
    <property type="match status" value="2"/>
</dbReference>
<evidence type="ECO:0000259" key="12">
    <source>
        <dbReference type="PROSITE" id="PS50880"/>
    </source>
</evidence>
<dbReference type="GO" id="GO:0006265">
    <property type="term" value="P:DNA topological change"/>
    <property type="evidence" value="ECO:0007669"/>
    <property type="project" value="UniProtKB-UniRule"/>
</dbReference>
<dbReference type="SMART" id="SM00493">
    <property type="entry name" value="TOPRIM"/>
    <property type="match status" value="1"/>
</dbReference>
<dbReference type="GO" id="GO:0003917">
    <property type="term" value="F:DNA topoisomerase type I (single strand cut, ATP-independent) activity"/>
    <property type="evidence" value="ECO:0007669"/>
    <property type="project" value="UniProtKB-UniRule"/>
</dbReference>
<dbReference type="InterPro" id="IPR005733">
    <property type="entry name" value="TopoI_bac-type"/>
</dbReference>
<feature type="site" description="Interaction with DNA" evidence="10">
    <location>
        <position position="338"/>
    </location>
</feature>
<dbReference type="InterPro" id="IPR013825">
    <property type="entry name" value="Topo_IA_cen_sub2"/>
</dbReference>
<evidence type="ECO:0000313" key="15">
    <source>
        <dbReference type="Proteomes" id="UP000050901"/>
    </source>
</evidence>
<dbReference type="AlphaFoldDB" id="A0A0R1P8J9"/>
<dbReference type="Gene3D" id="3.30.65.10">
    <property type="entry name" value="Bacterial Topoisomerase I, domain 1"/>
    <property type="match status" value="2"/>
</dbReference>
<evidence type="ECO:0000256" key="8">
    <source>
        <dbReference type="ARBA" id="ARBA00023125"/>
    </source>
</evidence>
<dbReference type="EC" id="5.6.2.1" evidence="10"/>
<dbReference type="InterPro" id="IPR023405">
    <property type="entry name" value="Topo_IA_core_domain"/>
</dbReference>
<feature type="active site" description="O-(5'-phospho-DNA)-tyrosine intermediate" evidence="10">
    <location>
        <position position="336"/>
    </location>
</feature>
<evidence type="ECO:0000256" key="10">
    <source>
        <dbReference type="HAMAP-Rule" id="MF_00952"/>
    </source>
</evidence>
<dbReference type="PROSITE" id="PS50880">
    <property type="entry name" value="TOPRIM"/>
    <property type="match status" value="1"/>
</dbReference>
<dbReference type="InterPro" id="IPR013497">
    <property type="entry name" value="Topo_IA_cen"/>
</dbReference>
<feature type="site" description="Interaction with DNA" evidence="10">
    <location>
        <position position="177"/>
    </location>
</feature>
<protein>
    <recommendedName>
        <fullName evidence="10">DNA topoisomerase 1</fullName>
        <ecNumber evidence="10">5.6.2.1</ecNumber>
    </recommendedName>
    <alternativeName>
        <fullName evidence="10">DNA topoisomerase I</fullName>
    </alternativeName>
</protein>
<comment type="subunit">
    <text evidence="10">Monomer.</text>
</comment>
<dbReference type="InterPro" id="IPR013498">
    <property type="entry name" value="Topo_IA_Znf"/>
</dbReference>
<sequence>MMATKTVKSTAKTTSATTKTAKPAAKTTKKTTAKRPKTKKKLVIVESPSKAKTIGKYLGRTYKVVASLGHVRDLPKSRMGVDIENDYQPDYISIRGKGDVIKELRKDAKQAKAVYLASDPDREGEAIAWHVANLLKLDTKDKNRVTFNEITKDAVKEAFKEPREINMDLVDAQQARRVLDRLVGYSISPILWKKVKKGLSAGRVQSVALNLIIQREQAIRDFKPEEYWTIDGRFKKGSDEFAASFYGENGKKAALPNNEAVQKVLAKIDRKAPFTIDDVTRKERKRMPQPPYTTSTMQQDANRRLNFRTRKTMMAAQQLYEGITLGHGSAVGLITYMRTDSTRIASIAKQEASQFIHENYGEQYAAIKPVKGKLPEGAQDAHEAIRPTSVNRTPAEMKQYLTADQYKLYSLIWSRFVASQMTPQIVDTMAVSLSQNGVDFHANGSKVKFDGFTKVYKRGQEKDNVLPDLNQGDQVQMISDDPAQHFTQPPARYTEAALIKTLEENGVGRPSTYAPTLDTIQRRYYVRLVSRHFEPTELGEIVNQIIVKQFPEIVNVKFTAEVEDDLDRIEEGKENWVKVVDKFYQPFSKEVQAAEEQVAKIEMHDELAGSNCEICGAPMVVKMGRYGKFHACSRFPNCRNTKAIVKDIGVTCPKCGQGNVVERKSKKNRVFYGCSRYPECDFVSWDKPIGRNCPKDGHFLIEKKVKKGKQIVCPNGDYEESVQN</sequence>
<evidence type="ECO:0000256" key="2">
    <source>
        <dbReference type="ARBA" id="ARBA00009446"/>
    </source>
</evidence>
<keyword evidence="6" id="KW-0460">Magnesium</keyword>
<gene>
    <name evidence="10" type="primary">topA</name>
    <name evidence="14" type="ORF">FC47_GL001598</name>
</gene>
<dbReference type="InterPro" id="IPR028612">
    <property type="entry name" value="Topoisom_1_IA"/>
</dbReference>
<dbReference type="InterPro" id="IPR006171">
    <property type="entry name" value="TOPRIM_dom"/>
</dbReference>
<comment type="similarity">
    <text evidence="2 10">Belongs to the type IA topoisomerase family.</text>
</comment>
<evidence type="ECO:0000256" key="6">
    <source>
        <dbReference type="ARBA" id="ARBA00022842"/>
    </source>
</evidence>
<dbReference type="Proteomes" id="UP000050901">
    <property type="component" value="Unassembled WGS sequence"/>
</dbReference>
<feature type="site" description="Interaction with DNA" evidence="10">
    <location>
        <position position="185"/>
    </location>
</feature>
<dbReference type="CDD" id="cd00186">
    <property type="entry name" value="TOP1Ac"/>
    <property type="match status" value="1"/>
</dbReference>
<dbReference type="InterPro" id="IPR003602">
    <property type="entry name" value="Topo_IA_DNA-bd_dom"/>
</dbReference>
<comment type="catalytic activity">
    <reaction evidence="1 10">
        <text>ATP-independent breakage of single-stranded DNA, followed by passage and rejoining.</text>
        <dbReference type="EC" id="5.6.2.1"/>
    </reaction>
</comment>
<feature type="site" description="Interaction with DNA" evidence="10">
    <location>
        <position position="192"/>
    </location>
</feature>
<feature type="compositionally biased region" description="Low complexity" evidence="11">
    <location>
        <begin position="1"/>
        <end position="26"/>
    </location>
</feature>
<feature type="site" description="Interaction with DNA" evidence="10">
    <location>
        <position position="180"/>
    </location>
</feature>
<dbReference type="Gene3D" id="1.10.290.10">
    <property type="entry name" value="Topoisomerase I, domain 4"/>
    <property type="match status" value="1"/>
</dbReference>
<dbReference type="InterPro" id="IPR003601">
    <property type="entry name" value="Topo_IA_2"/>
</dbReference>
<reference evidence="14 15" key="1">
    <citation type="journal article" date="2015" name="Genome Announc.">
        <title>Expanding the biotechnology potential of lactobacilli through comparative genomics of 213 strains and associated genera.</title>
        <authorList>
            <person name="Sun Z."/>
            <person name="Harris H.M."/>
            <person name="McCann A."/>
            <person name="Guo C."/>
            <person name="Argimon S."/>
            <person name="Zhang W."/>
            <person name="Yang X."/>
            <person name="Jeffery I.B."/>
            <person name="Cooney J.C."/>
            <person name="Kagawa T.F."/>
            <person name="Liu W."/>
            <person name="Song Y."/>
            <person name="Salvetti E."/>
            <person name="Wrobel A."/>
            <person name="Rasinkangas P."/>
            <person name="Parkhill J."/>
            <person name="Rea M.C."/>
            <person name="O'Sullivan O."/>
            <person name="Ritari J."/>
            <person name="Douillard F.P."/>
            <person name="Paul Ross R."/>
            <person name="Yang R."/>
            <person name="Briner A.E."/>
            <person name="Felis G.E."/>
            <person name="de Vos W.M."/>
            <person name="Barrangou R."/>
            <person name="Klaenhammer T.R."/>
            <person name="Caufield P.W."/>
            <person name="Cui Y."/>
            <person name="Zhang H."/>
            <person name="O'Toole P.W."/>
        </authorList>
    </citation>
    <scope>NUCLEOTIDE SEQUENCE [LARGE SCALE GENOMIC DNA]</scope>
    <source>
        <strain evidence="14 15">DSM 13345</strain>
    </source>
</reference>
<evidence type="ECO:0000313" key="14">
    <source>
        <dbReference type="EMBL" id="KRL26338.1"/>
    </source>
</evidence>
<dbReference type="CDD" id="cd03363">
    <property type="entry name" value="TOPRIM_TopoIA_TopoI"/>
    <property type="match status" value="1"/>
</dbReference>
<keyword evidence="7 10" id="KW-0799">Topoisomerase</keyword>
<dbReference type="Gene3D" id="2.70.20.10">
    <property type="entry name" value="Topoisomerase I, domain 3"/>
    <property type="match status" value="1"/>
</dbReference>
<keyword evidence="5" id="KW-0862">Zinc</keyword>
<dbReference type="PANTHER" id="PTHR42785:SF1">
    <property type="entry name" value="DNA TOPOISOMERASE"/>
    <property type="match status" value="1"/>
</dbReference>
<dbReference type="PANTHER" id="PTHR42785">
    <property type="entry name" value="DNA TOPOISOMERASE, TYPE IA, CORE"/>
    <property type="match status" value="1"/>
</dbReference>
<dbReference type="Gene3D" id="3.40.50.140">
    <property type="match status" value="1"/>
</dbReference>
<dbReference type="SMART" id="SM00436">
    <property type="entry name" value="TOP1Bc"/>
    <property type="match status" value="1"/>
</dbReference>
<dbReference type="Pfam" id="PF01131">
    <property type="entry name" value="Topoisom_bac"/>
    <property type="match status" value="1"/>
</dbReference>
<dbReference type="NCBIfam" id="TIGR01051">
    <property type="entry name" value="topA_bact"/>
    <property type="match status" value="1"/>
</dbReference>
<dbReference type="SUPFAM" id="SSF56712">
    <property type="entry name" value="Prokaryotic type I DNA topoisomerase"/>
    <property type="match status" value="1"/>
</dbReference>
<accession>A0A0R1P8J9</accession>
<feature type="region of interest" description="Disordered" evidence="11">
    <location>
        <begin position="1"/>
        <end position="41"/>
    </location>
</feature>
<feature type="site" description="Interaction with DNA" evidence="10">
    <location>
        <position position="523"/>
    </location>
</feature>